<evidence type="ECO:0000259" key="10">
    <source>
        <dbReference type="Pfam" id="PF08501"/>
    </source>
</evidence>
<feature type="binding site" evidence="8">
    <location>
        <begin position="36"/>
        <end position="38"/>
    </location>
    <ligand>
        <name>shikimate</name>
        <dbReference type="ChEBI" id="CHEBI:36208"/>
    </ligand>
</feature>
<evidence type="ECO:0000259" key="11">
    <source>
        <dbReference type="Pfam" id="PF18317"/>
    </source>
</evidence>
<evidence type="ECO:0000256" key="5">
    <source>
        <dbReference type="ARBA" id="ARBA00023002"/>
    </source>
</evidence>
<dbReference type="GO" id="GO:0008652">
    <property type="term" value="P:amino acid biosynthetic process"/>
    <property type="evidence" value="ECO:0007669"/>
    <property type="project" value="UniProtKB-KW"/>
</dbReference>
<feature type="binding site" evidence="8">
    <location>
        <position position="277"/>
    </location>
    <ligand>
        <name>shikimate</name>
        <dbReference type="ChEBI" id="CHEBI:36208"/>
    </ligand>
</feature>
<comment type="subunit">
    <text evidence="8">Homodimer.</text>
</comment>
<dbReference type="Proteomes" id="UP000624703">
    <property type="component" value="Unassembled WGS sequence"/>
</dbReference>
<evidence type="ECO:0000256" key="1">
    <source>
        <dbReference type="ARBA" id="ARBA00004871"/>
    </source>
</evidence>
<dbReference type="RefSeq" id="WP_200310706.1">
    <property type="nucleotide sequence ID" value="NZ_JAENIM010000031.1"/>
</dbReference>
<dbReference type="GO" id="GO:0009073">
    <property type="term" value="P:aromatic amino acid family biosynthetic process"/>
    <property type="evidence" value="ECO:0007669"/>
    <property type="project" value="UniProtKB-KW"/>
</dbReference>
<sequence length="300" mass="31954">MKAVYTLADLCDRQTLDAGADKPAKLAVLGYPIKHSASPQMHQAALDELDIDCRYIRLEVEPGMLNEAIDRMRQLGFIGCNVTVPHKQEAFENCTQLSDDARALGVCNTLTFSDDGVHGHNTDGPGLLNAIKDDFGVELKDLKVLIVGAGGGAGKAIATQCARAGCPQLTLANRTVAKVEAVRDELIQQLQLDPANIHAVAPTDSSFGELVKSSQLIINATSLGLKSDDPLPMDAQLIDASQLVYDAIYNPPVTSLMAAAAETGCKTSNGLSMLVHQGALAFETWFGQQPNTKLMKSAIL</sequence>
<dbReference type="EMBL" id="JAENIM010000031">
    <property type="protein sequence ID" value="MBK1790680.1"/>
    <property type="molecule type" value="Genomic_DNA"/>
</dbReference>
<feature type="domain" description="SDH C-terminal" evidence="11">
    <location>
        <begin position="270"/>
        <end position="300"/>
    </location>
</feature>
<feature type="domain" description="Quinate/shikimate 5-dehydrogenase/glutamyl-tRNA reductase" evidence="9">
    <location>
        <begin position="134"/>
        <end position="189"/>
    </location>
</feature>
<organism evidence="12 13">
    <name type="scientific">Persicirhabdus sediminis</name>
    <dbReference type="NCBI Taxonomy" id="454144"/>
    <lineage>
        <taxon>Bacteria</taxon>
        <taxon>Pseudomonadati</taxon>
        <taxon>Verrucomicrobiota</taxon>
        <taxon>Verrucomicrobiia</taxon>
        <taxon>Verrucomicrobiales</taxon>
        <taxon>Verrucomicrobiaceae</taxon>
        <taxon>Persicirhabdus</taxon>
    </lineage>
</organism>
<evidence type="ECO:0000256" key="6">
    <source>
        <dbReference type="ARBA" id="ARBA00023141"/>
    </source>
</evidence>
<dbReference type="UniPathway" id="UPA00053">
    <property type="reaction ID" value="UER00087"/>
</dbReference>
<dbReference type="InterPro" id="IPR011342">
    <property type="entry name" value="Shikimate_DH"/>
</dbReference>
<dbReference type="NCBIfam" id="TIGR00507">
    <property type="entry name" value="aroE"/>
    <property type="match status" value="1"/>
</dbReference>
<dbReference type="PANTHER" id="PTHR21089">
    <property type="entry name" value="SHIKIMATE DEHYDROGENASE"/>
    <property type="match status" value="1"/>
</dbReference>
<feature type="binding site" evidence="8">
    <location>
        <position position="247"/>
    </location>
    <ligand>
        <name>NADP(+)</name>
        <dbReference type="ChEBI" id="CHEBI:58349"/>
    </ligand>
</feature>
<keyword evidence="3 8" id="KW-0028">Amino-acid biosynthesis</keyword>
<feature type="active site" description="Proton acceptor" evidence="8">
    <location>
        <position position="87"/>
    </location>
</feature>
<evidence type="ECO:0000256" key="2">
    <source>
        <dbReference type="ARBA" id="ARBA00012962"/>
    </source>
</evidence>
<dbReference type="InterPro" id="IPR046346">
    <property type="entry name" value="Aminoacid_DH-like_N_sf"/>
</dbReference>
<keyword evidence="4 8" id="KW-0521">NADP</keyword>
<dbReference type="Pfam" id="PF08501">
    <property type="entry name" value="Shikimate_dh_N"/>
    <property type="match status" value="1"/>
</dbReference>
<dbReference type="Gene3D" id="3.40.50.720">
    <property type="entry name" value="NAD(P)-binding Rossmann-like Domain"/>
    <property type="match status" value="1"/>
</dbReference>
<dbReference type="InterPro" id="IPR022893">
    <property type="entry name" value="Shikimate_DH_fam"/>
</dbReference>
<evidence type="ECO:0000313" key="12">
    <source>
        <dbReference type="EMBL" id="MBK1790680.1"/>
    </source>
</evidence>
<keyword evidence="13" id="KW-1185">Reference proteome</keyword>
<comment type="catalytic activity">
    <reaction evidence="7 8">
        <text>shikimate + NADP(+) = 3-dehydroshikimate + NADPH + H(+)</text>
        <dbReference type="Rhea" id="RHEA:17737"/>
        <dbReference type="ChEBI" id="CHEBI:15378"/>
        <dbReference type="ChEBI" id="CHEBI:16630"/>
        <dbReference type="ChEBI" id="CHEBI:36208"/>
        <dbReference type="ChEBI" id="CHEBI:57783"/>
        <dbReference type="ChEBI" id="CHEBI:58349"/>
        <dbReference type="EC" id="1.1.1.25"/>
    </reaction>
</comment>
<feature type="binding site" evidence="8">
    <location>
        <position position="249"/>
    </location>
    <ligand>
        <name>shikimate</name>
        <dbReference type="ChEBI" id="CHEBI:36208"/>
    </ligand>
</feature>
<dbReference type="GO" id="GO:0005829">
    <property type="term" value="C:cytosol"/>
    <property type="evidence" value="ECO:0007669"/>
    <property type="project" value="TreeGrafter"/>
</dbReference>
<feature type="binding site" evidence="8">
    <location>
        <position position="83"/>
    </location>
    <ligand>
        <name>shikimate</name>
        <dbReference type="ChEBI" id="CHEBI:36208"/>
    </ligand>
</feature>
<feature type="binding site" evidence="8">
    <location>
        <position position="270"/>
    </location>
    <ligand>
        <name>NADP(+)</name>
        <dbReference type="ChEBI" id="CHEBI:58349"/>
    </ligand>
</feature>
<feature type="domain" description="Shikimate dehydrogenase substrate binding N-terminal" evidence="10">
    <location>
        <begin position="28"/>
        <end position="110"/>
    </location>
</feature>
<dbReference type="PANTHER" id="PTHR21089:SF1">
    <property type="entry name" value="BIFUNCTIONAL 3-DEHYDROQUINATE DEHYDRATASE_SHIKIMATE DEHYDROGENASE, CHLOROPLASTIC"/>
    <property type="match status" value="1"/>
</dbReference>
<evidence type="ECO:0000256" key="3">
    <source>
        <dbReference type="ARBA" id="ARBA00022605"/>
    </source>
</evidence>
<comment type="caution">
    <text evidence="12">The sequence shown here is derived from an EMBL/GenBank/DDBJ whole genome shotgun (WGS) entry which is preliminary data.</text>
</comment>
<gene>
    <name evidence="8 12" type="primary">aroE</name>
    <name evidence="12" type="ORF">JIN82_05870</name>
</gene>
<dbReference type="InterPro" id="IPR006151">
    <property type="entry name" value="Shikm_DH/Glu-tRNA_Rdtase"/>
</dbReference>
<dbReference type="GO" id="GO:0004764">
    <property type="term" value="F:shikimate 3-dehydrogenase (NADP+) activity"/>
    <property type="evidence" value="ECO:0007669"/>
    <property type="project" value="UniProtKB-UniRule"/>
</dbReference>
<dbReference type="GO" id="GO:0050661">
    <property type="term" value="F:NADP binding"/>
    <property type="evidence" value="ECO:0007669"/>
    <property type="project" value="InterPro"/>
</dbReference>
<reference evidence="12" key="1">
    <citation type="submission" date="2021-01" db="EMBL/GenBank/DDBJ databases">
        <title>Modified the classification status of verrucomicrobia.</title>
        <authorList>
            <person name="Feng X."/>
        </authorList>
    </citation>
    <scope>NUCLEOTIDE SEQUENCE</scope>
    <source>
        <strain evidence="12">_KCTC 22039</strain>
    </source>
</reference>
<dbReference type="Pfam" id="PF18317">
    <property type="entry name" value="SDH_C"/>
    <property type="match status" value="1"/>
</dbReference>
<feature type="binding site" evidence="8">
    <location>
        <position position="123"/>
    </location>
    <ligand>
        <name>shikimate</name>
        <dbReference type="ChEBI" id="CHEBI:36208"/>
    </ligand>
</feature>
<feature type="binding site" evidence="8">
    <location>
        <position position="108"/>
    </location>
    <ligand>
        <name>shikimate</name>
        <dbReference type="ChEBI" id="CHEBI:36208"/>
    </ligand>
</feature>
<accession>A0A8J7SHB2</accession>
<keyword evidence="6 8" id="KW-0057">Aromatic amino acid biosynthesis</keyword>
<dbReference type="GO" id="GO:0009423">
    <property type="term" value="P:chorismate biosynthetic process"/>
    <property type="evidence" value="ECO:0007669"/>
    <property type="project" value="UniProtKB-UniRule"/>
</dbReference>
<dbReference type="InterPro" id="IPR041121">
    <property type="entry name" value="SDH_C"/>
</dbReference>
<feature type="binding site" evidence="8">
    <location>
        <begin position="173"/>
        <end position="178"/>
    </location>
    <ligand>
        <name>NADP(+)</name>
        <dbReference type="ChEBI" id="CHEBI:58349"/>
    </ligand>
</feature>
<dbReference type="SUPFAM" id="SSF53223">
    <property type="entry name" value="Aminoacid dehydrogenase-like, N-terminal domain"/>
    <property type="match status" value="1"/>
</dbReference>
<dbReference type="InterPro" id="IPR013708">
    <property type="entry name" value="Shikimate_DH-bd_N"/>
</dbReference>
<dbReference type="EC" id="1.1.1.25" evidence="2 8"/>
<dbReference type="GO" id="GO:0019632">
    <property type="term" value="P:shikimate metabolic process"/>
    <property type="evidence" value="ECO:0007669"/>
    <property type="project" value="InterPro"/>
</dbReference>
<feature type="binding site" evidence="8">
    <location>
        <position position="99"/>
    </location>
    <ligand>
        <name>NADP(+)</name>
        <dbReference type="ChEBI" id="CHEBI:58349"/>
    </ligand>
</feature>
<evidence type="ECO:0000256" key="4">
    <source>
        <dbReference type="ARBA" id="ARBA00022857"/>
    </source>
</evidence>
<evidence type="ECO:0000259" key="9">
    <source>
        <dbReference type="Pfam" id="PF01488"/>
    </source>
</evidence>
<comment type="similarity">
    <text evidence="8">Belongs to the shikimate dehydrogenase family.</text>
</comment>
<dbReference type="AlphaFoldDB" id="A0A8J7SHB2"/>
<dbReference type="HAMAP" id="MF_00222">
    <property type="entry name" value="Shikimate_DH_AroE"/>
    <property type="match status" value="1"/>
</dbReference>
<proteinExistence type="inferred from homology"/>
<protein>
    <recommendedName>
        <fullName evidence="2 8">Shikimate dehydrogenase (NADP(+))</fullName>
        <shortName evidence="8">SDH</shortName>
        <ecNumber evidence="2 8">1.1.1.25</ecNumber>
    </recommendedName>
</protein>
<evidence type="ECO:0000313" key="13">
    <source>
        <dbReference type="Proteomes" id="UP000624703"/>
    </source>
</evidence>
<dbReference type="InterPro" id="IPR036291">
    <property type="entry name" value="NAD(P)-bd_dom_sf"/>
</dbReference>
<keyword evidence="5 8" id="KW-0560">Oxidoreductase</keyword>
<evidence type="ECO:0000256" key="8">
    <source>
        <dbReference type="HAMAP-Rule" id="MF_00222"/>
    </source>
</evidence>
<comment type="function">
    <text evidence="8">Involved in the biosynthesis of the chorismate, which leads to the biosynthesis of aromatic amino acids. Catalyzes the reversible NADPH linked reduction of 3-dehydroshikimate (DHSA) to yield shikimate (SA).</text>
</comment>
<name>A0A8J7SHB2_9BACT</name>
<comment type="caution">
    <text evidence="8">Lacks conserved residue(s) required for the propagation of feature annotation.</text>
</comment>
<comment type="pathway">
    <text evidence="1 8">Metabolic intermediate biosynthesis; chorismate biosynthesis; chorismate from D-erythrose 4-phosphate and phosphoenolpyruvate: step 4/7.</text>
</comment>
<dbReference type="Pfam" id="PF01488">
    <property type="entry name" value="Shikimate_DH"/>
    <property type="match status" value="1"/>
</dbReference>
<dbReference type="CDD" id="cd01065">
    <property type="entry name" value="NAD_bind_Shikimate_DH"/>
    <property type="match status" value="1"/>
</dbReference>
<dbReference type="Gene3D" id="3.40.50.10860">
    <property type="entry name" value="Leucine Dehydrogenase, chain A, domain 1"/>
    <property type="match status" value="1"/>
</dbReference>
<dbReference type="SUPFAM" id="SSF51735">
    <property type="entry name" value="NAD(P)-binding Rossmann-fold domains"/>
    <property type="match status" value="1"/>
</dbReference>
<evidence type="ECO:0000256" key="7">
    <source>
        <dbReference type="ARBA" id="ARBA00049442"/>
    </source>
</evidence>